<accession>K7ADI3</accession>
<keyword evidence="2" id="KW-1185">Reference proteome</keyword>
<evidence type="ECO:0000313" key="2">
    <source>
        <dbReference type="Proteomes" id="UP000011864"/>
    </source>
</evidence>
<dbReference type="HOGENOM" id="CLU_3255326_0_0_6"/>
<dbReference type="KEGG" id="gps:C427_3028"/>
<dbReference type="EMBL" id="CP003837">
    <property type="protein sequence ID" value="AGH45137.1"/>
    <property type="molecule type" value="Genomic_DNA"/>
</dbReference>
<name>K7ADI3_9ALTE</name>
<organism evidence="1 2">
    <name type="scientific">Paraglaciecola psychrophila 170</name>
    <dbReference type="NCBI Taxonomy" id="1129794"/>
    <lineage>
        <taxon>Bacteria</taxon>
        <taxon>Pseudomonadati</taxon>
        <taxon>Pseudomonadota</taxon>
        <taxon>Gammaproteobacteria</taxon>
        <taxon>Alteromonadales</taxon>
        <taxon>Alteromonadaceae</taxon>
        <taxon>Paraglaciecola</taxon>
    </lineage>
</organism>
<proteinExistence type="predicted"/>
<protein>
    <submittedName>
        <fullName evidence="1">Uncharacterized protein</fullName>
    </submittedName>
</protein>
<dbReference type="AlphaFoldDB" id="K7ADI3"/>
<dbReference type="PATRIC" id="fig|1129794.4.peg.3011"/>
<evidence type="ECO:0000313" key="1">
    <source>
        <dbReference type="EMBL" id="AGH45137.1"/>
    </source>
</evidence>
<gene>
    <name evidence="1" type="ORF">C427_3028</name>
</gene>
<dbReference type="Proteomes" id="UP000011864">
    <property type="component" value="Chromosome"/>
</dbReference>
<reference evidence="1 2" key="1">
    <citation type="journal article" date="2013" name="Genome Announc.">
        <title>Complete Genome Sequence of Glaciecola psychrophila Strain 170T.</title>
        <authorList>
            <person name="Yin J."/>
            <person name="Chen J."/>
            <person name="Liu G."/>
            <person name="Yu Y."/>
            <person name="Song L."/>
            <person name="Wang X."/>
            <person name="Qu X."/>
        </authorList>
    </citation>
    <scope>NUCLEOTIDE SEQUENCE [LARGE SCALE GENOMIC DNA]</scope>
    <source>
        <strain evidence="1 2">170</strain>
    </source>
</reference>
<sequence length="42" mass="4815">MIENKRHIFNQKGIETKHIIMSWARSIIEAEKGHINTVVGAL</sequence>